<proteinExistence type="predicted"/>
<reference evidence="2" key="1">
    <citation type="submission" date="2023-12" db="EMBL/GenBank/DDBJ databases">
        <title>Genome assembly of Anisodus tanguticus.</title>
        <authorList>
            <person name="Wang Y.-J."/>
        </authorList>
    </citation>
    <scope>NUCLEOTIDE SEQUENCE</scope>
    <source>
        <strain evidence="2">KB-2021</strain>
        <tissue evidence="2">Leaf</tissue>
    </source>
</reference>
<evidence type="ECO:0000313" key="2">
    <source>
        <dbReference type="EMBL" id="KAK4353496.1"/>
    </source>
</evidence>
<dbReference type="InterPro" id="IPR007201">
    <property type="entry name" value="Mei2-like_Rrm_C"/>
</dbReference>
<comment type="caution">
    <text evidence="2">The sequence shown here is derived from an EMBL/GenBank/DDBJ whole genome shotgun (WGS) entry which is preliminary data.</text>
</comment>
<gene>
    <name evidence="2" type="ORF">RND71_029014</name>
</gene>
<sequence>MASVAISAKKTLNPEAEEFKPTATENNLVHSLPHQIFHPPSYAPQGNKLVVYQPPPQGNELVVYHPQPQSNELVVYQPQPSQDFQPHQFYYYYYQENVGPHVKADPIYWIHAYYQPHDQQQLLDNKCEKKTPDQDQCYENDGIFRFGVKKGWMRASLRGQNKRPRLPPRLMRAPAAERGKQNVFFLRKPHQKAAHAGSNSSYTSPTTIKKDPSLIWSDKTTVMIRNIPNQFRTNNNMGYAFVNFTSGRAAFEIREVLKNFKWHGVMTPTGIYASRKICEVTWARIQGKEQLVKHFSGSIFLCDTDEYLPVVFSPPRNGSSRLTKPMTIGKLVANPAVSSSPLPDDE</sequence>
<organism evidence="2 3">
    <name type="scientific">Anisodus tanguticus</name>
    <dbReference type="NCBI Taxonomy" id="243964"/>
    <lineage>
        <taxon>Eukaryota</taxon>
        <taxon>Viridiplantae</taxon>
        <taxon>Streptophyta</taxon>
        <taxon>Embryophyta</taxon>
        <taxon>Tracheophyta</taxon>
        <taxon>Spermatophyta</taxon>
        <taxon>Magnoliopsida</taxon>
        <taxon>eudicotyledons</taxon>
        <taxon>Gunneridae</taxon>
        <taxon>Pentapetalae</taxon>
        <taxon>asterids</taxon>
        <taxon>lamiids</taxon>
        <taxon>Solanales</taxon>
        <taxon>Solanaceae</taxon>
        <taxon>Solanoideae</taxon>
        <taxon>Hyoscyameae</taxon>
        <taxon>Anisodus</taxon>
    </lineage>
</organism>
<evidence type="ECO:0000313" key="3">
    <source>
        <dbReference type="Proteomes" id="UP001291623"/>
    </source>
</evidence>
<name>A0AAE1RM18_9SOLA</name>
<dbReference type="EMBL" id="JAVYJV010000015">
    <property type="protein sequence ID" value="KAK4353496.1"/>
    <property type="molecule type" value="Genomic_DNA"/>
</dbReference>
<evidence type="ECO:0000259" key="1">
    <source>
        <dbReference type="Pfam" id="PF04059"/>
    </source>
</evidence>
<protein>
    <recommendedName>
        <fullName evidence="1">Mei2-like C-terminal RNA recognition motif domain-containing protein</fullName>
    </recommendedName>
</protein>
<dbReference type="Pfam" id="PF04059">
    <property type="entry name" value="RRM_2"/>
    <property type="match status" value="1"/>
</dbReference>
<accession>A0AAE1RM18</accession>
<feature type="domain" description="Mei2-like C-terminal RNA recognition motif" evidence="1">
    <location>
        <begin position="231"/>
        <end position="295"/>
    </location>
</feature>
<dbReference type="Proteomes" id="UP001291623">
    <property type="component" value="Unassembled WGS sequence"/>
</dbReference>
<dbReference type="AlphaFoldDB" id="A0AAE1RM18"/>
<keyword evidence="3" id="KW-1185">Reference proteome</keyword>